<dbReference type="PANTHER" id="PTHR11926:SF1385">
    <property type="entry name" value="GLYCOSYLTRANSFERASE"/>
    <property type="match status" value="1"/>
</dbReference>
<dbReference type="InterPro" id="IPR007751">
    <property type="entry name" value="DUF676_lipase-like"/>
</dbReference>
<dbReference type="AlphaFoldDB" id="A0A8X7UXK1"/>
<proteinExistence type="inferred from homology"/>
<evidence type="ECO:0000313" key="4">
    <source>
        <dbReference type="EMBL" id="KAG2296010.1"/>
    </source>
</evidence>
<sequence length="471" mass="52310">MYWQCHIQRKDISHQSTNSVNDSSLKVSKPLLLLPLSSSTPSNMTHLGFDSSGSIQDYVQRFKTFGSKTITDIIRKHETSDNPITCIVYDSFLPWAFDVAREFGIAAAPFFTQSCAVNYVYYLSYISNGSLNFPIEEFRFLEHQDLPSFLSAPESYPAYLEMVLQQFTNFQKADFVLVNTFQELELHEQELLSNVCHVLTIGPTVPSMYLDQRIISDTNYDLNIFDLKDAAFCTSWLNTRPQGSVVYVAFGSIAKLNNVQMEELASAKVHIIFWILCINRHPAGTPKVEREKAGKEEPVYTGKAEEVWGVASPMTNGEVVSNSSTFTFDGVDIMGERLANEVFKDGGGLKNISFVAHLLGVYTGKAEEVWGGGVSDDEREFGGLEVFGGAVREEVPRESVRAPGSESNSSTFTFDGVDIMGERLANEVFSVVKNRGGGLKNISFVAHLLGGLVARYAVGKLYEHQLVIKVV</sequence>
<dbReference type="GO" id="GO:0080044">
    <property type="term" value="F:quercetin 7-O-glucosyltransferase activity"/>
    <property type="evidence" value="ECO:0007669"/>
    <property type="project" value="TreeGrafter"/>
</dbReference>
<reference evidence="4 5" key="1">
    <citation type="submission" date="2020-02" db="EMBL/GenBank/DDBJ databases">
        <authorList>
            <person name="Ma Q."/>
            <person name="Huang Y."/>
            <person name="Song X."/>
            <person name="Pei D."/>
        </authorList>
    </citation>
    <scope>NUCLEOTIDE SEQUENCE [LARGE SCALE GENOMIC DNA]</scope>
    <source>
        <strain evidence="4">Sxm20200214</strain>
        <tissue evidence="4">Leaf</tissue>
    </source>
</reference>
<evidence type="ECO:0000256" key="1">
    <source>
        <dbReference type="ARBA" id="ARBA00009995"/>
    </source>
</evidence>
<dbReference type="EMBL" id="JAAMPC010000009">
    <property type="protein sequence ID" value="KAG2296010.1"/>
    <property type="molecule type" value="Genomic_DNA"/>
</dbReference>
<dbReference type="PANTHER" id="PTHR11926">
    <property type="entry name" value="GLUCOSYL/GLUCURONOSYL TRANSFERASES"/>
    <property type="match status" value="1"/>
</dbReference>
<keyword evidence="2" id="KW-0328">Glycosyltransferase</keyword>
<comment type="similarity">
    <text evidence="1">Belongs to the UDP-glycosyltransferase family.</text>
</comment>
<dbReference type="OrthoDB" id="5835829at2759"/>
<dbReference type="Pfam" id="PF05057">
    <property type="entry name" value="DUF676"/>
    <property type="match status" value="2"/>
</dbReference>
<dbReference type="Gene3D" id="3.40.50.2000">
    <property type="entry name" value="Glycogen Phosphorylase B"/>
    <property type="match status" value="2"/>
</dbReference>
<protein>
    <recommendedName>
        <fullName evidence="3">DUF676 domain-containing protein</fullName>
    </recommendedName>
</protein>
<dbReference type="GO" id="GO:0080043">
    <property type="term" value="F:quercetin 3-O-glucosyltransferase activity"/>
    <property type="evidence" value="ECO:0007669"/>
    <property type="project" value="TreeGrafter"/>
</dbReference>
<feature type="domain" description="DUF676" evidence="3">
    <location>
        <begin position="394"/>
        <end position="465"/>
    </location>
</feature>
<dbReference type="GO" id="GO:0009696">
    <property type="term" value="P:salicylic acid metabolic process"/>
    <property type="evidence" value="ECO:0007669"/>
    <property type="project" value="TreeGrafter"/>
</dbReference>
<keyword evidence="5" id="KW-1185">Reference proteome</keyword>
<accession>A0A8X7UXK1</accession>
<keyword evidence="2" id="KW-0808">Transferase</keyword>
<evidence type="ECO:0000256" key="2">
    <source>
        <dbReference type="ARBA" id="ARBA00022676"/>
    </source>
</evidence>
<comment type="caution">
    <text evidence="4">The sequence shown here is derived from an EMBL/GenBank/DDBJ whole genome shotgun (WGS) entry which is preliminary data.</text>
</comment>
<dbReference type="GO" id="GO:0018874">
    <property type="term" value="P:benzoate metabolic process"/>
    <property type="evidence" value="ECO:0007669"/>
    <property type="project" value="TreeGrafter"/>
</dbReference>
<organism evidence="4 5">
    <name type="scientific">Brassica carinata</name>
    <name type="common">Ethiopian mustard</name>
    <name type="synonym">Abyssinian cabbage</name>
    <dbReference type="NCBI Taxonomy" id="52824"/>
    <lineage>
        <taxon>Eukaryota</taxon>
        <taxon>Viridiplantae</taxon>
        <taxon>Streptophyta</taxon>
        <taxon>Embryophyta</taxon>
        <taxon>Tracheophyta</taxon>
        <taxon>Spermatophyta</taxon>
        <taxon>Magnoliopsida</taxon>
        <taxon>eudicotyledons</taxon>
        <taxon>Gunneridae</taxon>
        <taxon>Pentapetalae</taxon>
        <taxon>rosids</taxon>
        <taxon>malvids</taxon>
        <taxon>Brassicales</taxon>
        <taxon>Brassicaceae</taxon>
        <taxon>Brassiceae</taxon>
        <taxon>Brassica</taxon>
    </lineage>
</organism>
<gene>
    <name evidence="4" type="ORF">Bca52824_042679</name>
</gene>
<evidence type="ECO:0000259" key="3">
    <source>
        <dbReference type="Pfam" id="PF05057"/>
    </source>
</evidence>
<evidence type="ECO:0000313" key="5">
    <source>
        <dbReference type="Proteomes" id="UP000886595"/>
    </source>
</evidence>
<dbReference type="GO" id="GO:0046482">
    <property type="term" value="P:para-aminobenzoic acid metabolic process"/>
    <property type="evidence" value="ECO:0007669"/>
    <property type="project" value="TreeGrafter"/>
</dbReference>
<feature type="domain" description="DUF676" evidence="3">
    <location>
        <begin position="321"/>
        <end position="360"/>
    </location>
</feature>
<dbReference type="Proteomes" id="UP000886595">
    <property type="component" value="Unassembled WGS sequence"/>
</dbReference>
<name>A0A8X7UXK1_BRACI</name>
<dbReference type="SUPFAM" id="SSF53756">
    <property type="entry name" value="UDP-Glycosyltransferase/glycogen phosphorylase"/>
    <property type="match status" value="1"/>
</dbReference>